<dbReference type="InterPro" id="IPR036390">
    <property type="entry name" value="WH_DNA-bd_sf"/>
</dbReference>
<gene>
    <name evidence="2" type="ORF">E6C64_15345</name>
</gene>
<dbReference type="GO" id="GO:0003700">
    <property type="term" value="F:DNA-binding transcription factor activity"/>
    <property type="evidence" value="ECO:0007669"/>
    <property type="project" value="InterPro"/>
</dbReference>
<sequence>MSESGETESAGYWYPGAETSTVDVLNLLRRYRTAELAMRARTRSSMKMNETDLLALRFLLGEQRAGREVKNRDLADRLKISTASVTVLLDRLERSGHVERRKHPTDRRSIVIVATVESDREVRETLGPMHRRMLALVDEMTGEERTTVARFLAGMAAAVEEVADIDQEFREVVRVQREKDGLGDEH</sequence>
<dbReference type="InterPro" id="IPR036388">
    <property type="entry name" value="WH-like_DNA-bd_sf"/>
</dbReference>
<name>A0A4S4FI49_9MICO</name>
<dbReference type="Gene3D" id="1.10.10.10">
    <property type="entry name" value="Winged helix-like DNA-binding domain superfamily/Winged helix DNA-binding domain"/>
    <property type="match status" value="1"/>
</dbReference>
<dbReference type="OrthoDB" id="162531at2"/>
<dbReference type="InterPro" id="IPR000835">
    <property type="entry name" value="HTH_MarR-typ"/>
</dbReference>
<proteinExistence type="predicted"/>
<dbReference type="Proteomes" id="UP000309133">
    <property type="component" value="Unassembled WGS sequence"/>
</dbReference>
<reference evidence="2 3" key="1">
    <citation type="submission" date="2019-04" db="EMBL/GenBank/DDBJ databases">
        <authorList>
            <person name="Jiang L."/>
        </authorList>
    </citation>
    <scope>NUCLEOTIDE SEQUENCE [LARGE SCALE GENOMIC DNA]</scope>
    <source>
        <strain evidence="2 3">YIM 131853</strain>
    </source>
</reference>
<evidence type="ECO:0000313" key="3">
    <source>
        <dbReference type="Proteomes" id="UP000309133"/>
    </source>
</evidence>
<dbReference type="SUPFAM" id="SSF46785">
    <property type="entry name" value="Winged helix' DNA-binding domain"/>
    <property type="match status" value="1"/>
</dbReference>
<comment type="caution">
    <text evidence="2">The sequence shown here is derived from an EMBL/GenBank/DDBJ whole genome shotgun (WGS) entry which is preliminary data.</text>
</comment>
<accession>A0A4S4FI49</accession>
<dbReference type="RefSeq" id="WP_136428345.1">
    <property type="nucleotide sequence ID" value="NZ_SSSM01000005.1"/>
</dbReference>
<dbReference type="PRINTS" id="PR00598">
    <property type="entry name" value="HTHMARR"/>
</dbReference>
<dbReference type="PROSITE" id="PS50995">
    <property type="entry name" value="HTH_MARR_2"/>
    <property type="match status" value="1"/>
</dbReference>
<dbReference type="Pfam" id="PF01047">
    <property type="entry name" value="MarR"/>
    <property type="match status" value="1"/>
</dbReference>
<dbReference type="GO" id="GO:0006950">
    <property type="term" value="P:response to stress"/>
    <property type="evidence" value="ECO:0007669"/>
    <property type="project" value="TreeGrafter"/>
</dbReference>
<organism evidence="2 3">
    <name type="scientific">Naasia lichenicola</name>
    <dbReference type="NCBI Taxonomy" id="2565933"/>
    <lineage>
        <taxon>Bacteria</taxon>
        <taxon>Bacillati</taxon>
        <taxon>Actinomycetota</taxon>
        <taxon>Actinomycetes</taxon>
        <taxon>Micrococcales</taxon>
        <taxon>Microbacteriaceae</taxon>
        <taxon>Naasia</taxon>
    </lineage>
</organism>
<feature type="domain" description="HTH marR-type" evidence="1">
    <location>
        <begin position="24"/>
        <end position="157"/>
    </location>
</feature>
<dbReference type="EMBL" id="SSSM01000005">
    <property type="protein sequence ID" value="THG30013.1"/>
    <property type="molecule type" value="Genomic_DNA"/>
</dbReference>
<evidence type="ECO:0000259" key="1">
    <source>
        <dbReference type="PROSITE" id="PS50995"/>
    </source>
</evidence>
<protein>
    <submittedName>
        <fullName evidence="2">MarR family transcriptional regulator</fullName>
    </submittedName>
</protein>
<dbReference type="InterPro" id="IPR039422">
    <property type="entry name" value="MarR/SlyA-like"/>
</dbReference>
<dbReference type="AlphaFoldDB" id="A0A4S4FI49"/>
<dbReference type="SMART" id="SM00347">
    <property type="entry name" value="HTH_MARR"/>
    <property type="match status" value="1"/>
</dbReference>
<dbReference type="PANTHER" id="PTHR33164:SF57">
    <property type="entry name" value="MARR-FAMILY TRANSCRIPTIONAL REGULATOR"/>
    <property type="match status" value="1"/>
</dbReference>
<keyword evidence="3" id="KW-1185">Reference proteome</keyword>
<dbReference type="PANTHER" id="PTHR33164">
    <property type="entry name" value="TRANSCRIPTIONAL REGULATOR, MARR FAMILY"/>
    <property type="match status" value="1"/>
</dbReference>
<evidence type="ECO:0000313" key="2">
    <source>
        <dbReference type="EMBL" id="THG30013.1"/>
    </source>
</evidence>